<dbReference type="EMBL" id="BPVZ01000030">
    <property type="protein sequence ID" value="GKV09329.1"/>
    <property type="molecule type" value="Genomic_DNA"/>
</dbReference>
<evidence type="ECO:0000259" key="1">
    <source>
        <dbReference type="Pfam" id="PF03372"/>
    </source>
</evidence>
<dbReference type="Gene3D" id="3.60.10.10">
    <property type="entry name" value="Endonuclease/exonuclease/phosphatase"/>
    <property type="match status" value="1"/>
</dbReference>
<proteinExistence type="predicted"/>
<evidence type="ECO:0000313" key="3">
    <source>
        <dbReference type="Proteomes" id="UP001054252"/>
    </source>
</evidence>
<evidence type="ECO:0000313" key="2">
    <source>
        <dbReference type="EMBL" id="GKV09329.1"/>
    </source>
</evidence>
<sequence length="553" mass="61885">MASKDSKESKKVVLTLQLSLPFDPPVAGVEFVPHSVVRTSTGLLQNVPPHSFYFSWYRKEPFTCSVHPSESATVQCRSCVKLNIPVEDSYHCSPQCFQHAWKRHAMSHHNANETVSETTIVVQHESGEPSSSAWADFDHGKSFDENLDLEGVGWVKVGFSKIYETTNDDIDFPLKLECTAVDHAKGTSLVQTIVTNPVISFPHHSPRQMIAIGGDEKHGNIDLKSQSSNGLTFRVLSYNILADIYAPNNLGHCLAWALAWQYRRKNLLNEIIEYNADIICLQEVFSGLYFVNDGCATFYRRDLFREIMKSELEFEGKGKMVVEELLGPDLKDADHIRLIKDNVALIVILQALKNGSADNDLPSRICVANTHICANPDLPDVKVFQVATLIHELEEIVESKIPLLICADLNSCPGSNPHTLLTKGRLKRIEGDNPLKIDRFIKLVYQMQLESAYASFLRSRGIDQEHSSKMDPNNFEPLFTNLTPTFSGTLDYILYTADSFKVEGLLELPGKEILGEGYLPSPYLSSDHVALMAQFRLLSPNASSKHQPPSLKK</sequence>
<dbReference type="PANTHER" id="PTHR12121:SF79">
    <property type="entry name" value="CARBON CATABOLITE REPRESSOR PROTEIN 4 HOMOLOG 1-LIKE ISOFORM X1"/>
    <property type="match status" value="1"/>
</dbReference>
<dbReference type="Proteomes" id="UP001054252">
    <property type="component" value="Unassembled WGS sequence"/>
</dbReference>
<dbReference type="SUPFAM" id="SSF56219">
    <property type="entry name" value="DNase I-like"/>
    <property type="match status" value="1"/>
</dbReference>
<dbReference type="Pfam" id="PF03372">
    <property type="entry name" value="Exo_endo_phos"/>
    <property type="match status" value="1"/>
</dbReference>
<dbReference type="AlphaFoldDB" id="A0AAV5JD37"/>
<dbReference type="PANTHER" id="PTHR12121">
    <property type="entry name" value="CARBON CATABOLITE REPRESSOR PROTEIN 4"/>
    <property type="match status" value="1"/>
</dbReference>
<dbReference type="GO" id="GO:0000175">
    <property type="term" value="F:3'-5'-RNA exonuclease activity"/>
    <property type="evidence" value="ECO:0007669"/>
    <property type="project" value="TreeGrafter"/>
</dbReference>
<accession>A0AAV5JD37</accession>
<reference evidence="2 3" key="1">
    <citation type="journal article" date="2021" name="Commun. Biol.">
        <title>The genome of Shorea leprosula (Dipterocarpaceae) highlights the ecological relevance of drought in aseasonal tropical rainforests.</title>
        <authorList>
            <person name="Ng K.K.S."/>
            <person name="Kobayashi M.J."/>
            <person name="Fawcett J.A."/>
            <person name="Hatakeyama M."/>
            <person name="Paape T."/>
            <person name="Ng C.H."/>
            <person name="Ang C.C."/>
            <person name="Tnah L.H."/>
            <person name="Lee C.T."/>
            <person name="Nishiyama T."/>
            <person name="Sese J."/>
            <person name="O'Brien M.J."/>
            <person name="Copetti D."/>
            <person name="Mohd Noor M.I."/>
            <person name="Ong R.C."/>
            <person name="Putra M."/>
            <person name="Sireger I.Z."/>
            <person name="Indrioko S."/>
            <person name="Kosugi Y."/>
            <person name="Izuno A."/>
            <person name="Isagi Y."/>
            <person name="Lee S.L."/>
            <person name="Shimizu K.K."/>
        </authorList>
    </citation>
    <scope>NUCLEOTIDE SEQUENCE [LARGE SCALE GENOMIC DNA]</scope>
    <source>
        <strain evidence="2">214</strain>
    </source>
</reference>
<protein>
    <recommendedName>
        <fullName evidence="1">Endonuclease/exonuclease/phosphatase domain-containing protein</fullName>
    </recommendedName>
</protein>
<keyword evidence="3" id="KW-1185">Reference proteome</keyword>
<name>A0AAV5JD37_9ROSI</name>
<dbReference type="InterPro" id="IPR036691">
    <property type="entry name" value="Endo/exonu/phosph_ase_sf"/>
</dbReference>
<dbReference type="InterPro" id="IPR050410">
    <property type="entry name" value="CCR4/nocturin_mRNA_transcr"/>
</dbReference>
<gene>
    <name evidence="2" type="ORF">SLEP1_g20847</name>
</gene>
<comment type="caution">
    <text evidence="2">The sequence shown here is derived from an EMBL/GenBank/DDBJ whole genome shotgun (WGS) entry which is preliminary data.</text>
</comment>
<organism evidence="2 3">
    <name type="scientific">Rubroshorea leprosula</name>
    <dbReference type="NCBI Taxonomy" id="152421"/>
    <lineage>
        <taxon>Eukaryota</taxon>
        <taxon>Viridiplantae</taxon>
        <taxon>Streptophyta</taxon>
        <taxon>Embryophyta</taxon>
        <taxon>Tracheophyta</taxon>
        <taxon>Spermatophyta</taxon>
        <taxon>Magnoliopsida</taxon>
        <taxon>eudicotyledons</taxon>
        <taxon>Gunneridae</taxon>
        <taxon>Pentapetalae</taxon>
        <taxon>rosids</taxon>
        <taxon>malvids</taxon>
        <taxon>Malvales</taxon>
        <taxon>Dipterocarpaceae</taxon>
        <taxon>Rubroshorea</taxon>
    </lineage>
</organism>
<dbReference type="InterPro" id="IPR005135">
    <property type="entry name" value="Endo/exonuclease/phosphatase"/>
</dbReference>
<feature type="domain" description="Endonuclease/exonuclease/phosphatase" evidence="1">
    <location>
        <begin position="237"/>
        <end position="528"/>
    </location>
</feature>